<proteinExistence type="predicted"/>
<accession>A0A1X6N653</accession>
<reference evidence="1 2" key="1">
    <citation type="submission" date="2017-04" db="EMBL/GenBank/DDBJ databases">
        <title>Genome Sequence of the Model Brown-Rot Fungus Postia placenta SB12.</title>
        <authorList>
            <consortium name="DOE Joint Genome Institute"/>
            <person name="Gaskell J."/>
            <person name="Kersten P."/>
            <person name="Larrondo L.F."/>
            <person name="Canessa P."/>
            <person name="Martinez D."/>
            <person name="Hibbett D."/>
            <person name="Schmoll M."/>
            <person name="Kubicek C.P."/>
            <person name="Martinez A.T."/>
            <person name="Yadav J."/>
            <person name="Master E."/>
            <person name="Magnuson J.K."/>
            <person name="James T."/>
            <person name="Yaver D."/>
            <person name="Berka R."/>
            <person name="Labutti K."/>
            <person name="Lipzen A."/>
            <person name="Aerts A."/>
            <person name="Barry K."/>
            <person name="Henrissat B."/>
            <person name="Blanchette R."/>
            <person name="Grigoriev I."/>
            <person name="Cullen D."/>
        </authorList>
    </citation>
    <scope>NUCLEOTIDE SEQUENCE [LARGE SCALE GENOMIC DNA]</scope>
    <source>
        <strain evidence="1 2">MAD-698-R-SB12</strain>
    </source>
</reference>
<keyword evidence="2" id="KW-1185">Reference proteome</keyword>
<evidence type="ECO:0000313" key="2">
    <source>
        <dbReference type="Proteomes" id="UP000194127"/>
    </source>
</evidence>
<dbReference type="GeneID" id="36325497"/>
<dbReference type="RefSeq" id="XP_024340882.1">
    <property type="nucleotide sequence ID" value="XM_024480547.1"/>
</dbReference>
<dbReference type="AlphaFoldDB" id="A0A1X6N653"/>
<gene>
    <name evidence="1" type="ORF">POSPLADRAFT_1054705</name>
</gene>
<dbReference type="EMBL" id="KZ110594">
    <property type="protein sequence ID" value="OSX64088.1"/>
    <property type="molecule type" value="Genomic_DNA"/>
</dbReference>
<sequence>MTLVCRDWRDLIIDTPTLWQEYSGVSLPWLHLCLIRSAPAPVDVTYWSSTTFLPMTVDIGPNVHGTVMPFDILVPHADRIRRLHMVCGDFFLSGLASMLATGRNFAMVEDLGLYEWTRDSVDMPSVFPHVRSLTVDLSTIDLSAPKRLTRLTIRNAFTSPNGLPDCLLTKLLDMLEDSPELEHLEITQSEESSEIKTLVLEEAAAHVQLILSLIILPETTSITALAQNGPHVQHSVDGQSFSAMVPRLDDWHLCSRSISTLELEIRDRLIIKSVGLKVYEGGSYNPRLDLRCCQPHLFPEKRLMDVAVVLGACEVHTLRILTDSELAEEDWAWTLKTCRSLEHLEIIIHGSSSLDPLFRSLEQSTSSLVADDVPWCGLKTITVMNGTRQQTSSSVMEFGVPRRSFWNVSAAAQPGVRSWNVSCCLGMQLARYLRKKTLRRLSNRS</sequence>
<name>A0A1X6N653_9APHY</name>
<dbReference type="Proteomes" id="UP000194127">
    <property type="component" value="Unassembled WGS sequence"/>
</dbReference>
<dbReference type="OrthoDB" id="2754773at2759"/>
<evidence type="ECO:0000313" key="1">
    <source>
        <dbReference type="EMBL" id="OSX64088.1"/>
    </source>
</evidence>
<protein>
    <recommendedName>
        <fullName evidence="3">F-box domain-containing protein</fullName>
    </recommendedName>
</protein>
<organism evidence="1 2">
    <name type="scientific">Postia placenta MAD-698-R-SB12</name>
    <dbReference type="NCBI Taxonomy" id="670580"/>
    <lineage>
        <taxon>Eukaryota</taxon>
        <taxon>Fungi</taxon>
        <taxon>Dikarya</taxon>
        <taxon>Basidiomycota</taxon>
        <taxon>Agaricomycotina</taxon>
        <taxon>Agaricomycetes</taxon>
        <taxon>Polyporales</taxon>
        <taxon>Adustoporiaceae</taxon>
        <taxon>Rhodonia</taxon>
    </lineage>
</organism>
<evidence type="ECO:0008006" key="3">
    <source>
        <dbReference type="Google" id="ProtNLM"/>
    </source>
</evidence>